<dbReference type="Proteomes" id="UP000183766">
    <property type="component" value="Unassembled WGS sequence"/>
</dbReference>
<accession>A0A1I5EYA9</accession>
<gene>
    <name evidence="1" type="ORF">SAMN05216250_17110</name>
</gene>
<dbReference type="RefSeq" id="WP_074911487.1">
    <property type="nucleotide sequence ID" value="NZ_FOUM01000071.1"/>
</dbReference>
<dbReference type="AlphaFoldDB" id="A0A1I5EYA9"/>
<dbReference type="Pfam" id="PF14460">
    <property type="entry name" value="Prok-E2_D"/>
    <property type="match status" value="1"/>
</dbReference>
<proteinExistence type="predicted"/>
<organism evidence="1 2">
    <name type="scientific">Bacteroides xylanisolvens</name>
    <dbReference type="NCBI Taxonomy" id="371601"/>
    <lineage>
        <taxon>Bacteria</taxon>
        <taxon>Pseudomonadati</taxon>
        <taxon>Bacteroidota</taxon>
        <taxon>Bacteroidia</taxon>
        <taxon>Bacteroidales</taxon>
        <taxon>Bacteroidaceae</taxon>
        <taxon>Bacteroides</taxon>
    </lineage>
</organism>
<dbReference type="InterPro" id="IPR032787">
    <property type="entry name" value="Prok-E2_D"/>
</dbReference>
<sequence length="233" mass="27025">MNELTKQMQQIMHPRAVLVAYECETTDYSTPRSYLELRPVNEKGRMGAGIPVTYEFMNSLVESYTESMSGIPHGRIPGNMLLCDSRKGRERYIWYNPPQKRKMYFQDGLHITDGTFNVPGVIYVVERECMDIHAFKGAIPEERTELYLAPFFNVTGADVCLGNSSLRKPQDMDFHEFQEYWEKRFWMSEFSHLGGDRNPTRSNLVSVTEHARNNPFDYSELQQSGKKLKDILA</sequence>
<evidence type="ECO:0000313" key="1">
    <source>
        <dbReference type="EMBL" id="SFO16051.1"/>
    </source>
</evidence>
<name>A0A1I5EYA9_9BACE</name>
<protein>
    <submittedName>
        <fullName evidence="1">PRTRC system protein B</fullName>
    </submittedName>
</protein>
<evidence type="ECO:0000313" key="2">
    <source>
        <dbReference type="Proteomes" id="UP000183766"/>
    </source>
</evidence>
<reference evidence="1 2" key="1">
    <citation type="submission" date="2016-10" db="EMBL/GenBank/DDBJ databases">
        <authorList>
            <person name="de Groot N.N."/>
        </authorList>
    </citation>
    <scope>NUCLEOTIDE SEQUENCE [LARGE SCALE GENOMIC DNA]</scope>
    <source>
        <strain evidence="1 2">NLAE-zl-C202</strain>
    </source>
</reference>
<dbReference type="EMBL" id="FOUM01000071">
    <property type="protein sequence ID" value="SFO16051.1"/>
    <property type="molecule type" value="Genomic_DNA"/>
</dbReference>